<comment type="caution">
    <text evidence="1">The sequence shown here is derived from an EMBL/GenBank/DDBJ whole genome shotgun (WGS) entry which is preliminary data.</text>
</comment>
<reference evidence="1 2" key="1">
    <citation type="journal article" date="2017" name="Genome Biol.">
        <title>New reference genome sequences of hot pepper reveal the massive evolution of plant disease-resistance genes by retroduplication.</title>
        <authorList>
            <person name="Kim S."/>
            <person name="Park J."/>
            <person name="Yeom S.I."/>
            <person name="Kim Y.M."/>
            <person name="Seo E."/>
            <person name="Kim K.T."/>
            <person name="Kim M.S."/>
            <person name="Lee J.M."/>
            <person name="Cheong K."/>
            <person name="Shin H.S."/>
            <person name="Kim S.B."/>
            <person name="Han K."/>
            <person name="Lee J."/>
            <person name="Park M."/>
            <person name="Lee H.A."/>
            <person name="Lee H.Y."/>
            <person name="Lee Y."/>
            <person name="Oh S."/>
            <person name="Lee J.H."/>
            <person name="Choi E."/>
            <person name="Choi E."/>
            <person name="Lee S.E."/>
            <person name="Jeon J."/>
            <person name="Kim H."/>
            <person name="Choi G."/>
            <person name="Song H."/>
            <person name="Lee J."/>
            <person name="Lee S.C."/>
            <person name="Kwon J.K."/>
            <person name="Lee H.Y."/>
            <person name="Koo N."/>
            <person name="Hong Y."/>
            <person name="Kim R.W."/>
            <person name="Kang W.H."/>
            <person name="Huh J.H."/>
            <person name="Kang B.C."/>
            <person name="Yang T.J."/>
            <person name="Lee Y.H."/>
            <person name="Bennetzen J.L."/>
            <person name="Choi D."/>
        </authorList>
    </citation>
    <scope>NUCLEOTIDE SEQUENCE [LARGE SCALE GENOMIC DNA]</scope>
    <source>
        <strain evidence="2">cv. PBC81</strain>
    </source>
</reference>
<accession>A0A2G2VNW5</accession>
<gene>
    <name evidence="1" type="ORF">CQW23_26475</name>
</gene>
<dbReference type="AlphaFoldDB" id="A0A2G2VNW5"/>
<evidence type="ECO:0000313" key="1">
    <source>
        <dbReference type="EMBL" id="PHT34675.1"/>
    </source>
</evidence>
<name>A0A2G2VNW5_CAPBA</name>
<dbReference type="Proteomes" id="UP000224567">
    <property type="component" value="Unassembled WGS sequence"/>
</dbReference>
<reference evidence="2" key="2">
    <citation type="journal article" date="2017" name="J. Anim. Genet.">
        <title>Multiple reference genome sequences of hot pepper reveal the massive evolution of plant disease resistance genes by retroduplication.</title>
        <authorList>
            <person name="Kim S."/>
            <person name="Park J."/>
            <person name="Yeom S.-I."/>
            <person name="Kim Y.-M."/>
            <person name="Seo E."/>
            <person name="Kim K.-T."/>
            <person name="Kim M.-S."/>
            <person name="Lee J.M."/>
            <person name="Cheong K."/>
            <person name="Shin H.-S."/>
            <person name="Kim S.-B."/>
            <person name="Han K."/>
            <person name="Lee J."/>
            <person name="Park M."/>
            <person name="Lee H.-A."/>
            <person name="Lee H.-Y."/>
            <person name="Lee Y."/>
            <person name="Oh S."/>
            <person name="Lee J.H."/>
            <person name="Choi E."/>
            <person name="Choi E."/>
            <person name="Lee S.E."/>
            <person name="Jeon J."/>
            <person name="Kim H."/>
            <person name="Choi G."/>
            <person name="Song H."/>
            <person name="Lee J."/>
            <person name="Lee S.-C."/>
            <person name="Kwon J.-K."/>
            <person name="Lee H.-Y."/>
            <person name="Koo N."/>
            <person name="Hong Y."/>
            <person name="Kim R.W."/>
            <person name="Kang W.-H."/>
            <person name="Huh J.H."/>
            <person name="Kang B.-C."/>
            <person name="Yang T.-J."/>
            <person name="Lee Y.-H."/>
            <person name="Bennetzen J.L."/>
            <person name="Choi D."/>
        </authorList>
    </citation>
    <scope>NUCLEOTIDE SEQUENCE [LARGE SCALE GENOMIC DNA]</scope>
    <source>
        <strain evidence="2">cv. PBC81</strain>
    </source>
</reference>
<dbReference type="OrthoDB" id="1300367at2759"/>
<keyword evidence="2" id="KW-1185">Reference proteome</keyword>
<protein>
    <submittedName>
        <fullName evidence="1">Uncharacterized protein</fullName>
    </submittedName>
</protein>
<evidence type="ECO:0000313" key="2">
    <source>
        <dbReference type="Proteomes" id="UP000224567"/>
    </source>
</evidence>
<organism evidence="1 2">
    <name type="scientific">Capsicum baccatum</name>
    <name type="common">Peruvian pepper</name>
    <dbReference type="NCBI Taxonomy" id="33114"/>
    <lineage>
        <taxon>Eukaryota</taxon>
        <taxon>Viridiplantae</taxon>
        <taxon>Streptophyta</taxon>
        <taxon>Embryophyta</taxon>
        <taxon>Tracheophyta</taxon>
        <taxon>Spermatophyta</taxon>
        <taxon>Magnoliopsida</taxon>
        <taxon>eudicotyledons</taxon>
        <taxon>Gunneridae</taxon>
        <taxon>Pentapetalae</taxon>
        <taxon>asterids</taxon>
        <taxon>lamiids</taxon>
        <taxon>Solanales</taxon>
        <taxon>Solanaceae</taxon>
        <taxon>Solanoideae</taxon>
        <taxon>Capsiceae</taxon>
        <taxon>Capsicum</taxon>
    </lineage>
</organism>
<proteinExistence type="predicted"/>
<sequence>MEEVNYEALRLKVEVQLQNLVETSNQQVNVLNLCLSDEFILSIKEKLEDTRETLEVLETQIGCLGLKEHFYSGKLETRRPSTSLVDESDVFDRQNEIEELIDHLLSKDANRNNL</sequence>
<dbReference type="EMBL" id="MLFT02000011">
    <property type="protein sequence ID" value="PHT34675.1"/>
    <property type="molecule type" value="Genomic_DNA"/>
</dbReference>